<dbReference type="SUPFAM" id="SSF88723">
    <property type="entry name" value="PIN domain-like"/>
    <property type="match status" value="1"/>
</dbReference>
<dbReference type="Proteomes" id="UP000000557">
    <property type="component" value="Chromosome"/>
</dbReference>
<dbReference type="RefSeq" id="WP_011140723.1">
    <property type="nucleotide sequence ID" value="NC_005125.1"/>
</dbReference>
<feature type="domain" description="PIN" evidence="2">
    <location>
        <begin position="4"/>
        <end position="125"/>
    </location>
</feature>
<keyword evidence="4" id="KW-1185">Reference proteome</keyword>
<gene>
    <name evidence="3" type="ordered locus">gll0721</name>
</gene>
<dbReference type="EnsemblBacteria" id="BAC88662">
    <property type="protein sequence ID" value="BAC88662"/>
    <property type="gene ID" value="BAC88662"/>
</dbReference>
<dbReference type="InterPro" id="IPR044153">
    <property type="entry name" value="PIN_Pae0151-like"/>
</dbReference>
<dbReference type="EMBL" id="BA000045">
    <property type="protein sequence ID" value="BAC88662.1"/>
    <property type="molecule type" value="Genomic_DNA"/>
</dbReference>
<dbReference type="PANTHER" id="PTHR35901">
    <property type="entry name" value="RIBONUCLEASE VAPC3"/>
    <property type="match status" value="1"/>
</dbReference>
<dbReference type="KEGG" id="gvi:gll0721"/>
<sequence>MWLVVDSSTVVKWFFPEVLTEQALAIRRAWESSDVELIAPTLLLTEVGNVIWKKQRNAFVTYEEGAQIVCDLLVLELPLVEAQNLLPRAYQLAAIFQRTVYDALYLALAEQLEAEFVTADLRLYNAVYPILKFVRYLGNYS</sequence>
<evidence type="ECO:0000313" key="4">
    <source>
        <dbReference type="Proteomes" id="UP000000557"/>
    </source>
</evidence>
<evidence type="ECO:0000259" key="2">
    <source>
        <dbReference type="Pfam" id="PF01850"/>
    </source>
</evidence>
<evidence type="ECO:0000313" key="3">
    <source>
        <dbReference type="EMBL" id="BAC88662.1"/>
    </source>
</evidence>
<dbReference type="CDD" id="cd09873">
    <property type="entry name" value="PIN_Pae0151-like"/>
    <property type="match status" value="1"/>
</dbReference>
<dbReference type="AlphaFoldDB" id="Q7NMP4"/>
<dbReference type="eggNOG" id="COG4113">
    <property type="taxonomic scope" value="Bacteria"/>
</dbReference>
<dbReference type="OrthoDB" id="459975at2"/>
<evidence type="ECO:0000256" key="1">
    <source>
        <dbReference type="ARBA" id="ARBA00022842"/>
    </source>
</evidence>
<dbReference type="Pfam" id="PF01850">
    <property type="entry name" value="PIN"/>
    <property type="match status" value="1"/>
</dbReference>
<dbReference type="InParanoid" id="Q7NMP4"/>
<dbReference type="InterPro" id="IPR029060">
    <property type="entry name" value="PIN-like_dom_sf"/>
</dbReference>
<reference evidence="3 4" key="1">
    <citation type="journal article" date="2003" name="DNA Res.">
        <title>Complete genome structure of Gloeobacter violaceus PCC 7421, a cyanobacterium that lacks thylakoids.</title>
        <authorList>
            <person name="Nakamura Y."/>
            <person name="Kaneko T."/>
            <person name="Sato S."/>
            <person name="Mimuro M."/>
            <person name="Miyashita H."/>
            <person name="Tsuchiya T."/>
            <person name="Sasamoto S."/>
            <person name="Watanabe A."/>
            <person name="Kawashima K."/>
            <person name="Kishida Y."/>
            <person name="Kiyokawa C."/>
            <person name="Kohara M."/>
            <person name="Matsumoto M."/>
            <person name="Matsuno A."/>
            <person name="Nakazaki N."/>
            <person name="Shimpo S."/>
            <person name="Takeuchi C."/>
            <person name="Yamada M."/>
            <person name="Tabata S."/>
        </authorList>
    </citation>
    <scope>NUCLEOTIDE SEQUENCE [LARGE SCALE GENOMIC DNA]</scope>
    <source>
        <strain evidence="4">ATCC 29082 / PCC 7421</strain>
    </source>
</reference>
<reference evidence="3 4" key="2">
    <citation type="journal article" date="2003" name="DNA Res.">
        <title>Complete genome structure of Gloeobacter violaceus PCC 7421, a cyanobacterium that lacks thylakoids (supplement).</title>
        <authorList>
            <person name="Nakamura Y."/>
            <person name="Kaneko T."/>
            <person name="Sato S."/>
            <person name="Mimuro M."/>
            <person name="Miyashita H."/>
            <person name="Tsuchiya T."/>
            <person name="Sasamoto S."/>
            <person name="Watanabe A."/>
            <person name="Kawashima K."/>
            <person name="Kishida Y."/>
            <person name="Kiyokawa C."/>
            <person name="Kohara M."/>
            <person name="Matsumoto M."/>
            <person name="Matsuno A."/>
            <person name="Nakazaki N."/>
            <person name="Shimpo S."/>
            <person name="Takeuchi C."/>
            <person name="Yamada M."/>
            <person name="Tabata S."/>
        </authorList>
    </citation>
    <scope>NUCLEOTIDE SEQUENCE [LARGE SCALE GENOMIC DNA]</scope>
    <source>
        <strain evidence="4">ATCC 29082 / PCC 7421</strain>
    </source>
</reference>
<name>Q7NMP4_GLOVI</name>
<dbReference type="PhylomeDB" id="Q7NMP4"/>
<organism evidence="3 4">
    <name type="scientific">Gloeobacter violaceus (strain ATCC 29082 / PCC 7421)</name>
    <dbReference type="NCBI Taxonomy" id="251221"/>
    <lineage>
        <taxon>Bacteria</taxon>
        <taxon>Bacillati</taxon>
        <taxon>Cyanobacteriota</taxon>
        <taxon>Cyanophyceae</taxon>
        <taxon>Gloeobacterales</taxon>
        <taxon>Gloeobacteraceae</taxon>
        <taxon>Gloeobacter</taxon>
    </lineage>
</organism>
<keyword evidence="1" id="KW-0460">Magnesium</keyword>
<dbReference type="InterPro" id="IPR002716">
    <property type="entry name" value="PIN_dom"/>
</dbReference>
<dbReference type="InterPro" id="IPR051619">
    <property type="entry name" value="TypeII_TA_RNase_PINc/VapC"/>
</dbReference>
<dbReference type="Gene3D" id="3.40.50.1010">
    <property type="entry name" value="5'-nuclease"/>
    <property type="match status" value="1"/>
</dbReference>
<protein>
    <submittedName>
        <fullName evidence="3">Gll0721 protein</fullName>
    </submittedName>
</protein>
<accession>Q7NMP4</accession>
<dbReference type="HOGENOM" id="CLU_121774_1_4_3"/>
<proteinExistence type="predicted"/>
<dbReference type="PANTHER" id="PTHR35901:SF1">
    <property type="entry name" value="EXONUCLEASE VAPC9"/>
    <property type="match status" value="1"/>
</dbReference>
<dbReference type="STRING" id="251221.gene:10758197"/>